<gene>
    <name evidence="6" type="ORF">SMTD_LOCUS4231</name>
</gene>
<dbReference type="GO" id="GO:0000077">
    <property type="term" value="P:DNA damage checkpoint signaling"/>
    <property type="evidence" value="ECO:0007669"/>
    <property type="project" value="InterPro"/>
</dbReference>
<dbReference type="Pfam" id="PF02144">
    <property type="entry name" value="Rad1"/>
    <property type="match status" value="1"/>
</dbReference>
<dbReference type="InterPro" id="IPR003011">
    <property type="entry name" value="Cell_cycle_checkpoint_Rad1"/>
</dbReference>
<evidence type="ECO:0000256" key="3">
    <source>
        <dbReference type="ARBA" id="ARBA00022763"/>
    </source>
</evidence>
<sequence>MDEPLIYLAMDNAKIIINILKAVHFRDLATIFATNNGIKVTVEDSKCIQGNAFLHSALFREYSVKKDIISFRTNLGVLVDCLSIFGTSVQGPSVSFILSYKTHGSGLNILLEENGVVAECNIKTMEAFEILDFDFSSSNISDKFIMKVSPKLTVMPMICYIITVVSTGHLSFLTYIKDVMPDTNVYQNFVPYINTCVNVSALSGDQQEIEIVHTVVENENDAKPRM</sequence>
<comment type="similarity">
    <text evidence="2">Belongs to the rad1 family.</text>
</comment>
<keyword evidence="4" id="KW-0234">DNA repair</keyword>
<dbReference type="Gene3D" id="3.70.10.10">
    <property type="match status" value="1"/>
</dbReference>
<proteinExistence type="inferred from homology"/>
<dbReference type="GO" id="GO:0030896">
    <property type="term" value="C:checkpoint clamp complex"/>
    <property type="evidence" value="ECO:0007669"/>
    <property type="project" value="TreeGrafter"/>
</dbReference>
<evidence type="ECO:0000313" key="7">
    <source>
        <dbReference type="Proteomes" id="UP000269396"/>
    </source>
</evidence>
<dbReference type="EMBL" id="UZAL01010953">
    <property type="protein sequence ID" value="VDP04482.1"/>
    <property type="molecule type" value="Genomic_DNA"/>
</dbReference>
<evidence type="ECO:0000256" key="2">
    <source>
        <dbReference type="ARBA" id="ARBA00010991"/>
    </source>
</evidence>
<evidence type="ECO:0000313" key="6">
    <source>
        <dbReference type="EMBL" id="VDP04482.1"/>
    </source>
</evidence>
<keyword evidence="3" id="KW-0227">DNA damage</keyword>
<accession>A0A183NQ43</accession>
<comment type="subcellular location">
    <subcellularLocation>
        <location evidence="1">Nucleus</location>
    </subcellularLocation>
</comment>
<dbReference type="PRINTS" id="PR01245">
    <property type="entry name" value="RAD1REC1"/>
</dbReference>
<dbReference type="GO" id="GO:0006281">
    <property type="term" value="P:DNA repair"/>
    <property type="evidence" value="ECO:0007669"/>
    <property type="project" value="UniProtKB-KW"/>
</dbReference>
<protein>
    <submittedName>
        <fullName evidence="6">Uncharacterized protein</fullName>
    </submittedName>
</protein>
<keyword evidence="5" id="KW-0539">Nucleus</keyword>
<dbReference type="Proteomes" id="UP000269396">
    <property type="component" value="Unassembled WGS sequence"/>
</dbReference>
<name>A0A183NQ43_9TREM</name>
<evidence type="ECO:0000256" key="1">
    <source>
        <dbReference type="ARBA" id="ARBA00004123"/>
    </source>
</evidence>
<dbReference type="AlphaFoldDB" id="A0A183NQ43"/>
<evidence type="ECO:0000256" key="4">
    <source>
        <dbReference type="ARBA" id="ARBA00023204"/>
    </source>
</evidence>
<dbReference type="STRING" id="31246.A0A183NQ43"/>
<dbReference type="PANTHER" id="PTHR10870">
    <property type="entry name" value="CELL CYCLE CHECKPOINT PROTEIN RAD1"/>
    <property type="match status" value="1"/>
</dbReference>
<dbReference type="PANTHER" id="PTHR10870:SF0">
    <property type="entry name" value="CELL CYCLE CHECKPOINT PROTEIN RAD1"/>
    <property type="match status" value="1"/>
</dbReference>
<organism evidence="6 7">
    <name type="scientific">Schistosoma mattheei</name>
    <dbReference type="NCBI Taxonomy" id="31246"/>
    <lineage>
        <taxon>Eukaryota</taxon>
        <taxon>Metazoa</taxon>
        <taxon>Spiralia</taxon>
        <taxon>Lophotrochozoa</taxon>
        <taxon>Platyhelminthes</taxon>
        <taxon>Trematoda</taxon>
        <taxon>Digenea</taxon>
        <taxon>Strigeidida</taxon>
        <taxon>Schistosomatoidea</taxon>
        <taxon>Schistosomatidae</taxon>
        <taxon>Schistosoma</taxon>
    </lineage>
</organism>
<dbReference type="InterPro" id="IPR003021">
    <property type="entry name" value="Rad1_Rec1_Rad17"/>
</dbReference>
<reference evidence="6 7" key="1">
    <citation type="submission" date="2018-11" db="EMBL/GenBank/DDBJ databases">
        <authorList>
            <consortium name="Pathogen Informatics"/>
        </authorList>
    </citation>
    <scope>NUCLEOTIDE SEQUENCE [LARGE SCALE GENOMIC DNA]</scope>
    <source>
        <strain>Denwood</strain>
        <strain evidence="7">Zambia</strain>
    </source>
</reference>
<evidence type="ECO:0000256" key="5">
    <source>
        <dbReference type="ARBA" id="ARBA00023242"/>
    </source>
</evidence>
<keyword evidence="7" id="KW-1185">Reference proteome</keyword>
<dbReference type="PRINTS" id="PR01246">
    <property type="entry name" value="RAD1REPAIR"/>
</dbReference>